<dbReference type="NCBIfam" id="TIGR02978">
    <property type="entry name" value="phageshock_pspC"/>
    <property type="match status" value="1"/>
</dbReference>
<dbReference type="PANTHER" id="PTHR33885:SF3">
    <property type="entry name" value="PHAGE SHOCK PROTEIN C"/>
    <property type="match status" value="1"/>
</dbReference>
<dbReference type="Proteomes" id="UP001589943">
    <property type="component" value="Unassembled WGS sequence"/>
</dbReference>
<sequence length="125" mass="14516">MTTTPRTRFYRDKQNGKVLGVCAGLADYTGVDVLWIRLGFIMFTLMMGWPLLAYFAMGFLAGKKPLDFYSDPQEQKFWQGVRQSPGRSAREVRGRLREIDRRLADIETFYVTSNPRLSAEIERLR</sequence>
<keyword evidence="4 6" id="KW-1133">Transmembrane helix</keyword>
<evidence type="ECO:0000256" key="5">
    <source>
        <dbReference type="ARBA" id="ARBA00023136"/>
    </source>
</evidence>
<gene>
    <name evidence="8" type="primary">pspC</name>
    <name evidence="8" type="ORF">ACFFF7_02790</name>
</gene>
<organism evidence="8 9">
    <name type="scientific">Novosphingobium aquiterrae</name>
    <dbReference type="NCBI Taxonomy" id="624388"/>
    <lineage>
        <taxon>Bacteria</taxon>
        <taxon>Pseudomonadati</taxon>
        <taxon>Pseudomonadota</taxon>
        <taxon>Alphaproteobacteria</taxon>
        <taxon>Sphingomonadales</taxon>
        <taxon>Sphingomonadaceae</taxon>
        <taxon>Novosphingobium</taxon>
    </lineage>
</organism>
<dbReference type="Pfam" id="PF04024">
    <property type="entry name" value="PspC"/>
    <property type="match status" value="1"/>
</dbReference>
<evidence type="ECO:0000256" key="6">
    <source>
        <dbReference type="SAM" id="Phobius"/>
    </source>
</evidence>
<evidence type="ECO:0000256" key="4">
    <source>
        <dbReference type="ARBA" id="ARBA00022989"/>
    </source>
</evidence>
<feature type="domain" description="Phage shock protein PspC N-terminal" evidence="7">
    <location>
        <begin position="8"/>
        <end position="60"/>
    </location>
</feature>
<keyword evidence="9" id="KW-1185">Reference proteome</keyword>
<keyword evidence="5 6" id="KW-0472">Membrane</keyword>
<evidence type="ECO:0000256" key="3">
    <source>
        <dbReference type="ARBA" id="ARBA00022692"/>
    </source>
</evidence>
<dbReference type="InterPro" id="IPR052027">
    <property type="entry name" value="PspC"/>
</dbReference>
<dbReference type="PANTHER" id="PTHR33885">
    <property type="entry name" value="PHAGE SHOCK PROTEIN C"/>
    <property type="match status" value="1"/>
</dbReference>
<dbReference type="InterPro" id="IPR007168">
    <property type="entry name" value="Phageshock_PspC_N"/>
</dbReference>
<evidence type="ECO:0000313" key="8">
    <source>
        <dbReference type="EMBL" id="MFC0588332.1"/>
    </source>
</evidence>
<comment type="caution">
    <text evidence="8">The sequence shown here is derived from an EMBL/GenBank/DDBJ whole genome shotgun (WGS) entry which is preliminary data.</text>
</comment>
<evidence type="ECO:0000256" key="2">
    <source>
        <dbReference type="ARBA" id="ARBA00022475"/>
    </source>
</evidence>
<feature type="transmembrane region" description="Helical" evidence="6">
    <location>
        <begin position="34"/>
        <end position="56"/>
    </location>
</feature>
<reference evidence="8 9" key="1">
    <citation type="submission" date="2024-09" db="EMBL/GenBank/DDBJ databases">
        <authorList>
            <person name="Sun Q."/>
            <person name="Mori K."/>
        </authorList>
    </citation>
    <scope>NUCLEOTIDE SEQUENCE [LARGE SCALE GENOMIC DNA]</scope>
    <source>
        <strain evidence="8 9">NCAIM B.02537</strain>
    </source>
</reference>
<dbReference type="RefSeq" id="WP_379479838.1">
    <property type="nucleotide sequence ID" value="NZ_JBHLTL010000001.1"/>
</dbReference>
<name>A0ABV6PES6_9SPHN</name>
<evidence type="ECO:0000259" key="7">
    <source>
        <dbReference type="Pfam" id="PF04024"/>
    </source>
</evidence>
<comment type="subcellular location">
    <subcellularLocation>
        <location evidence="1">Cell membrane</location>
        <topology evidence="1">Single-pass membrane protein</topology>
    </subcellularLocation>
</comment>
<dbReference type="EMBL" id="JBHLTL010000001">
    <property type="protein sequence ID" value="MFC0588332.1"/>
    <property type="molecule type" value="Genomic_DNA"/>
</dbReference>
<keyword evidence="2" id="KW-1003">Cell membrane</keyword>
<protein>
    <submittedName>
        <fullName evidence="8">Envelope stress response membrane protein PspC</fullName>
    </submittedName>
</protein>
<accession>A0ABV6PES6</accession>
<evidence type="ECO:0000313" key="9">
    <source>
        <dbReference type="Proteomes" id="UP001589943"/>
    </source>
</evidence>
<keyword evidence="3 6" id="KW-0812">Transmembrane</keyword>
<dbReference type="InterPro" id="IPR014320">
    <property type="entry name" value="Phageshock_PspC"/>
</dbReference>
<proteinExistence type="predicted"/>
<evidence type="ECO:0000256" key="1">
    <source>
        <dbReference type="ARBA" id="ARBA00004162"/>
    </source>
</evidence>